<evidence type="ECO:0000313" key="1">
    <source>
        <dbReference type="EMBL" id="PLT29104.1"/>
    </source>
</evidence>
<proteinExistence type="predicted"/>
<comment type="caution">
    <text evidence="1">The sequence shown here is derived from an EMBL/GenBank/DDBJ whole genome shotgun (WGS) entry which is preliminary data.</text>
</comment>
<gene>
    <name evidence="1" type="ORF">CUU66_14905</name>
</gene>
<reference evidence="1 2" key="1">
    <citation type="submission" date="2017-11" db="EMBL/GenBank/DDBJ databases">
        <title>Comparitive Functional Genomics of Dry Heat Resistant strains isolated from the Viking Spacecraft.</title>
        <authorList>
            <person name="Seuylemezian A."/>
            <person name="Cooper K."/>
            <person name="Vaishampayan P."/>
        </authorList>
    </citation>
    <scope>NUCLEOTIDE SEQUENCE [LARGE SCALE GENOMIC DNA]</scope>
    <source>
        <strain evidence="1 2">V1-29</strain>
    </source>
</reference>
<sequence length="136" mass="15932">MRVVFASTTEQEQEISELVHYFYESVFPLYFTKSDIAQFKEIGVLQTTTKSFEYFGTLKDAFHVMTSLHVILTVLEKKRANIEMAEEKLENLFFHNANLLNKYGIYFPLSFDQFSYIHTPTKDLNLFINPANEILV</sequence>
<dbReference type="Proteomes" id="UP000234748">
    <property type="component" value="Unassembled WGS sequence"/>
</dbReference>
<name>A0A2N5M416_9BACI</name>
<dbReference type="EMBL" id="PGUY01000046">
    <property type="protein sequence ID" value="PLT29104.1"/>
    <property type="molecule type" value="Genomic_DNA"/>
</dbReference>
<dbReference type="RefSeq" id="WP_101643530.1">
    <property type="nucleotide sequence ID" value="NZ_PGUY01000046.1"/>
</dbReference>
<organism evidence="1 2">
    <name type="scientific">Peribacillus deserti</name>
    <dbReference type="NCBI Taxonomy" id="673318"/>
    <lineage>
        <taxon>Bacteria</taxon>
        <taxon>Bacillati</taxon>
        <taxon>Bacillota</taxon>
        <taxon>Bacilli</taxon>
        <taxon>Bacillales</taxon>
        <taxon>Bacillaceae</taxon>
        <taxon>Peribacillus</taxon>
    </lineage>
</organism>
<dbReference type="AlphaFoldDB" id="A0A2N5M416"/>
<dbReference type="Pfam" id="PF17326">
    <property type="entry name" value="DUF5365"/>
    <property type="match status" value="1"/>
</dbReference>
<accession>A0A2N5M416</accession>
<dbReference type="OrthoDB" id="2966549at2"/>
<evidence type="ECO:0000313" key="2">
    <source>
        <dbReference type="Proteomes" id="UP000234748"/>
    </source>
</evidence>
<dbReference type="InterPro" id="IPR020355">
    <property type="entry name" value="Uncharacterised_YhcU"/>
</dbReference>
<protein>
    <recommendedName>
        <fullName evidence="3">YhcU family protein</fullName>
    </recommendedName>
</protein>
<keyword evidence="2" id="KW-1185">Reference proteome</keyword>
<evidence type="ECO:0008006" key="3">
    <source>
        <dbReference type="Google" id="ProtNLM"/>
    </source>
</evidence>